<evidence type="ECO:0000256" key="11">
    <source>
        <dbReference type="SAM" id="MobiDB-lite"/>
    </source>
</evidence>
<feature type="region of interest" description="Disordered" evidence="11">
    <location>
        <begin position="394"/>
        <end position="485"/>
    </location>
</feature>
<evidence type="ECO:0000256" key="10">
    <source>
        <dbReference type="PROSITE-ProRule" id="PRU01389"/>
    </source>
</evidence>
<keyword evidence="4 10" id="KW-0540">Nuclease</keyword>
<evidence type="ECO:0000313" key="13">
    <source>
        <dbReference type="EnsemblMetazoa" id="CJA35649a.1"/>
    </source>
</evidence>
<accession>A0A8R1EJZ5</accession>
<keyword evidence="9" id="KW-0175">Coiled coil</keyword>
<evidence type="ECO:0000256" key="2">
    <source>
        <dbReference type="ARBA" id="ARBA00009262"/>
    </source>
</evidence>
<sequence length="599" mass="70009">MRLSEDSDMCTTCNCHVDFADRPALIEHYQSQYHRYNTLRKAKNLPVFTEEDFEGIEHSENDLSTNQSVIGLESDDEEFDALLLPANRAFFTKNDCVFSIPRNILHCDEKDVTSSTFLRPFDCAIFLWNGGHFAAAIFENDKMSFQKSFHRYVARAKQGGVQSQHDSGGKGAAKSAGAKLRRYNEQKMKEEIESTMSSWKPRLQETPLLFIRCAAYHRNIFFEANAGIEQRDARIRTIPFETKRPNIEEITDCWQRLQSVQSHGTDTEFRAEMNEVREKRKRLARKVAGKKRKGDGMQLICEWSDDEDVENAQKPKRTHHIKVRTIRTEEAPIQWPSLDDEWRQKRESIRIEGSWLMGTIFNHAFGSTKLNRPQEELNQGVQIAVCNSLATTPKESAIRKKKDRESRRLRRADSTEKEKMMERISNSQSKLETRLSETQERADERRASLQSNAKAKRASETKEQRTERFTYHSTRYRNKKDEKNATTAKDAFGETTDFTLTRSMNRSTLQLDLSIYRLKRPFPMDNYTPWTRSRRLKRGGENLADQERAGKDLEGIKDFRKHTYIEMPECFTFDKTRGEWKTRKRGGEWTIRRIYIVSP</sequence>
<dbReference type="AlphaFoldDB" id="A0A8R1EJZ5"/>
<dbReference type="PANTHER" id="PTHR16036:SF2">
    <property type="entry name" value="TRNA ENDONUCLEASE ANKZF1"/>
    <property type="match status" value="1"/>
</dbReference>
<comment type="similarity">
    <text evidence="2 10">Belongs to the ANKZF1/VMS1 family.</text>
</comment>
<keyword evidence="3 10" id="KW-0963">Cytoplasm</keyword>
<feature type="domain" description="VLRF1" evidence="12">
    <location>
        <begin position="119"/>
        <end position="260"/>
    </location>
</feature>
<dbReference type="Pfam" id="PF18826">
    <property type="entry name" value="bVLRF1"/>
    <property type="match status" value="1"/>
</dbReference>
<dbReference type="EnsemblMetazoa" id="CJA35649a.1">
    <property type="protein sequence ID" value="CJA35649a.1"/>
    <property type="gene ID" value="WBGene00211496"/>
</dbReference>
<reference evidence="13" key="2">
    <citation type="submission" date="2022-06" db="UniProtKB">
        <authorList>
            <consortium name="EnsemblMetazoa"/>
        </authorList>
    </citation>
    <scope>IDENTIFICATION</scope>
    <source>
        <strain evidence="13">DF5081</strain>
    </source>
</reference>
<comment type="domain">
    <text evidence="10">The VLRF1 domain mediates binding to the 60S ribosomal subunit.</text>
</comment>
<evidence type="ECO:0000256" key="8">
    <source>
        <dbReference type="ARBA" id="ARBA00023043"/>
    </source>
</evidence>
<evidence type="ECO:0000256" key="3">
    <source>
        <dbReference type="ARBA" id="ARBA00022490"/>
    </source>
</evidence>
<dbReference type="GO" id="GO:0016787">
    <property type="term" value="F:hydrolase activity"/>
    <property type="evidence" value="ECO:0007669"/>
    <property type="project" value="UniProtKB-KW"/>
</dbReference>
<dbReference type="InterPro" id="IPR047139">
    <property type="entry name" value="ANKZ1/VMS1"/>
</dbReference>
<evidence type="ECO:0000256" key="6">
    <source>
        <dbReference type="ARBA" id="ARBA00022759"/>
    </source>
</evidence>
<keyword evidence="7 10" id="KW-0378">Hydrolase</keyword>
<evidence type="ECO:0000256" key="4">
    <source>
        <dbReference type="ARBA" id="ARBA00022722"/>
    </source>
</evidence>
<proteinExistence type="inferred from homology"/>
<keyword evidence="5" id="KW-0677">Repeat</keyword>
<feature type="active site" evidence="10">
    <location>
        <position position="162"/>
    </location>
</feature>
<evidence type="ECO:0000256" key="9">
    <source>
        <dbReference type="ARBA" id="ARBA00023054"/>
    </source>
</evidence>
<feature type="compositionally biased region" description="Basic and acidic residues" evidence="11">
    <location>
        <begin position="431"/>
        <end position="447"/>
    </location>
</feature>
<evidence type="ECO:0000259" key="12">
    <source>
        <dbReference type="PROSITE" id="PS52044"/>
    </source>
</evidence>
<dbReference type="PROSITE" id="PS00028">
    <property type="entry name" value="ZINC_FINGER_C2H2_1"/>
    <property type="match status" value="1"/>
</dbReference>
<name>A0A8R1EJZ5_CAEJA</name>
<keyword evidence="6 10" id="KW-0255">Endonuclease</keyword>
<evidence type="ECO:0000256" key="1">
    <source>
        <dbReference type="ARBA" id="ARBA00004496"/>
    </source>
</evidence>
<dbReference type="GO" id="GO:0036503">
    <property type="term" value="P:ERAD pathway"/>
    <property type="evidence" value="ECO:0007669"/>
    <property type="project" value="TreeGrafter"/>
</dbReference>
<keyword evidence="8" id="KW-0040">ANK repeat</keyword>
<comment type="subcellular location">
    <subcellularLocation>
        <location evidence="1">Cytoplasm</location>
    </subcellularLocation>
</comment>
<feature type="compositionally biased region" description="Basic and acidic residues" evidence="11">
    <location>
        <begin position="403"/>
        <end position="422"/>
    </location>
</feature>
<protein>
    <submittedName>
        <fullName evidence="13">C2H2-type domain-containing protein</fullName>
    </submittedName>
</protein>
<reference evidence="14" key="1">
    <citation type="submission" date="2010-08" db="EMBL/GenBank/DDBJ databases">
        <authorList>
            <consortium name="Caenorhabditis japonica Sequencing Consortium"/>
            <person name="Wilson R.K."/>
        </authorList>
    </citation>
    <scope>NUCLEOTIDE SEQUENCE [LARGE SCALE GENOMIC DNA]</scope>
    <source>
        <strain evidence="14">DF5081</strain>
    </source>
</reference>
<evidence type="ECO:0000256" key="7">
    <source>
        <dbReference type="ARBA" id="ARBA00022801"/>
    </source>
</evidence>
<feature type="region of interest" description="Disordered" evidence="11">
    <location>
        <begin position="160"/>
        <end position="179"/>
    </location>
</feature>
<organism evidence="13 14">
    <name type="scientific">Caenorhabditis japonica</name>
    <dbReference type="NCBI Taxonomy" id="281687"/>
    <lineage>
        <taxon>Eukaryota</taxon>
        <taxon>Metazoa</taxon>
        <taxon>Ecdysozoa</taxon>
        <taxon>Nematoda</taxon>
        <taxon>Chromadorea</taxon>
        <taxon>Rhabditida</taxon>
        <taxon>Rhabditina</taxon>
        <taxon>Rhabditomorpha</taxon>
        <taxon>Rhabditoidea</taxon>
        <taxon>Rhabditidae</taxon>
        <taxon>Peloderinae</taxon>
        <taxon>Caenorhabditis</taxon>
    </lineage>
</organism>
<dbReference type="GO" id="GO:0005737">
    <property type="term" value="C:cytoplasm"/>
    <property type="evidence" value="ECO:0007669"/>
    <property type="project" value="UniProtKB-SubCell"/>
</dbReference>
<dbReference type="PANTHER" id="PTHR16036">
    <property type="entry name" value="ANKYRIN REPEAT AND ZINC FINGER DOMAIN-CONTAINING PROTEIN 1"/>
    <property type="match status" value="1"/>
</dbReference>
<keyword evidence="14" id="KW-1185">Reference proteome</keyword>
<dbReference type="Proteomes" id="UP000005237">
    <property type="component" value="Unassembled WGS sequence"/>
</dbReference>
<dbReference type="InterPro" id="IPR041175">
    <property type="entry name" value="VLRF1/Vms1"/>
</dbReference>
<evidence type="ECO:0000313" key="14">
    <source>
        <dbReference type="Proteomes" id="UP000005237"/>
    </source>
</evidence>
<dbReference type="GO" id="GO:0004519">
    <property type="term" value="F:endonuclease activity"/>
    <property type="evidence" value="ECO:0007669"/>
    <property type="project" value="UniProtKB-KW"/>
</dbReference>
<dbReference type="PROSITE" id="PS52044">
    <property type="entry name" value="VLRF1"/>
    <property type="match status" value="1"/>
</dbReference>
<feature type="compositionally biased region" description="Basic and acidic residues" evidence="11">
    <location>
        <begin position="457"/>
        <end position="470"/>
    </location>
</feature>
<evidence type="ECO:0000256" key="5">
    <source>
        <dbReference type="ARBA" id="ARBA00022737"/>
    </source>
</evidence>
<dbReference type="InterPro" id="IPR013087">
    <property type="entry name" value="Znf_C2H2_type"/>
</dbReference>